<sequence>MLHSVLPPEPPAIVEPLLAENLPVIAASDRQLHSRGEQAKAETLQQQPVNSSHQPVPDQSFTTKTSTISAPESFPAEFSPLNITENSADLLGEPLSIGYSQQEPQITQDTNNSSQKRQTQQQIVQTIKNSKNRSPKKSQLLAEQPVQSKQNHTTAKNSQTSSSAPQPIKIKFRTANQQSATNNQLSTIEFKTRNLTSQAPQPAPTPTTPETRRVVEVIADTQEYDEQRRVVTAEGNVVVRFDGAVVDADRIQVSLDNLIAVGEGNVALTRGDQVLRGQRFTYNFVQDTGELLAGRGEIFIPTAQEDFAFLPTDVTAGGVPARPPSDRIRSNQPLTGVSSPGGINFGIGGRTNATNVPRPEQGGQVRRVRFEAARINFYPRGWQASDVSLTNDPFSPPELELRADKVTLTRESPLQDRVRTENQRLVFDQGLSIPIPRNEQVIDRRERDATPGLVSFGFDGDQRGGVFVERRFEPINRENVSFSITPQFLAQKAVQEGVGNIPSLFGLRTSLDATLSPRTTVEGSGTLNSFDLTDIEDNLKASLRLRQQVGDNRNPHNVTLEYSYRDRLYNGSLGYQTVQSSFGGVVTSPIIPLGKTGLNLSYQGGAQYITANTDREDLLEPIRDNNRVSLGRLQASAALNGGLLLWQGKPLPPTATEGLRYTPNPVVPYLRAFGGLTGTTSYYTNGDNQSTLIGTIGLEGQIGHFSRSFLDYTAFNISYSQGLDSGESPFLFDRAVDTRTLSAGITQQIYGPFTFGVQTSVNLDTGEYTSTDFILQYSRRTYGITLRYNPELELGGISFRLSDFNWTGGTNPFSEVRPVVGGVSE</sequence>
<dbReference type="GO" id="GO:0009279">
    <property type="term" value="C:cell outer membrane"/>
    <property type="evidence" value="ECO:0007669"/>
    <property type="project" value="TreeGrafter"/>
</dbReference>
<dbReference type="InterPro" id="IPR050218">
    <property type="entry name" value="LptD"/>
</dbReference>
<proteinExistence type="predicted"/>
<dbReference type="PANTHER" id="PTHR30189">
    <property type="entry name" value="LPS-ASSEMBLY PROTEIN"/>
    <property type="match status" value="1"/>
</dbReference>
<dbReference type="Gene3D" id="2.60.450.10">
    <property type="entry name" value="Lipopolysaccharide (LPS) transport protein A like domain"/>
    <property type="match status" value="1"/>
</dbReference>
<dbReference type="EMBL" id="NMQE01000273">
    <property type="protein sequence ID" value="PMB23609.1"/>
    <property type="molecule type" value="Genomic_DNA"/>
</dbReference>
<feature type="region of interest" description="Disordered" evidence="1">
    <location>
        <begin position="31"/>
        <end position="78"/>
    </location>
</feature>
<gene>
    <name evidence="2" type="ORF">CEN46_09980</name>
</gene>
<evidence type="ECO:0000256" key="1">
    <source>
        <dbReference type="SAM" id="MobiDB-lite"/>
    </source>
</evidence>
<name>A0A2N6LHL5_9CYAN</name>
<feature type="compositionally biased region" description="Polar residues" evidence="1">
    <location>
        <begin position="43"/>
        <end position="70"/>
    </location>
</feature>
<dbReference type="GO" id="GO:1990351">
    <property type="term" value="C:transporter complex"/>
    <property type="evidence" value="ECO:0007669"/>
    <property type="project" value="TreeGrafter"/>
</dbReference>
<feature type="compositionally biased region" description="Polar residues" evidence="1">
    <location>
        <begin position="145"/>
        <end position="165"/>
    </location>
</feature>
<feature type="compositionally biased region" description="Basic and acidic residues" evidence="1">
    <location>
        <begin position="31"/>
        <end position="40"/>
    </location>
</feature>
<evidence type="ECO:0000313" key="2">
    <source>
        <dbReference type="EMBL" id="PMB23609.1"/>
    </source>
</evidence>
<dbReference type="RefSeq" id="WP_102181426.1">
    <property type="nucleotide sequence ID" value="NZ_NMQE01000273.1"/>
</dbReference>
<dbReference type="InterPro" id="IPR022244">
    <property type="entry name" value="DUF3769"/>
</dbReference>
<feature type="region of interest" description="Disordered" evidence="1">
    <location>
        <begin position="104"/>
        <end position="168"/>
    </location>
</feature>
<comment type="caution">
    <text evidence="2">The sequence shown here is derived from an EMBL/GenBank/DDBJ whole genome shotgun (WGS) entry which is preliminary data.</text>
</comment>
<feature type="compositionally biased region" description="Low complexity" evidence="1">
    <location>
        <begin position="115"/>
        <end position="128"/>
    </location>
</feature>
<feature type="compositionally biased region" description="Polar residues" evidence="1">
    <location>
        <begin position="104"/>
        <end position="114"/>
    </location>
</feature>
<dbReference type="Proteomes" id="UP000235081">
    <property type="component" value="Unassembled WGS sequence"/>
</dbReference>
<feature type="region of interest" description="Disordered" evidence="1">
    <location>
        <begin position="318"/>
        <end position="362"/>
    </location>
</feature>
<accession>A0A2N6LHL5</accession>
<dbReference type="PANTHER" id="PTHR30189:SF1">
    <property type="entry name" value="LPS-ASSEMBLY PROTEIN LPTD"/>
    <property type="match status" value="1"/>
</dbReference>
<organism evidence="2 3">
    <name type="scientific">Fischerella thermalis CCMEE 5318</name>
    <dbReference type="NCBI Taxonomy" id="2019666"/>
    <lineage>
        <taxon>Bacteria</taxon>
        <taxon>Bacillati</taxon>
        <taxon>Cyanobacteriota</taxon>
        <taxon>Cyanophyceae</taxon>
        <taxon>Nostocales</taxon>
        <taxon>Hapalosiphonaceae</taxon>
        <taxon>Fischerella</taxon>
    </lineage>
</organism>
<dbReference type="Pfam" id="PF12600">
    <property type="entry name" value="DUF3769"/>
    <property type="match status" value="1"/>
</dbReference>
<reference evidence="2 3" key="1">
    <citation type="submission" date="2017-07" db="EMBL/GenBank/DDBJ databases">
        <title>Genomes of Fischerella (Mastigocladus) sp. strains.</title>
        <authorList>
            <person name="Miller S.R."/>
        </authorList>
    </citation>
    <scope>NUCLEOTIDE SEQUENCE [LARGE SCALE GENOMIC DNA]</scope>
    <source>
        <strain evidence="2 3">CCMEE 5318</strain>
    </source>
</reference>
<dbReference type="AlphaFoldDB" id="A0A2N6LHL5"/>
<protein>
    <submittedName>
        <fullName evidence="2">Organic solvent tolerance protein OstA</fullName>
    </submittedName>
</protein>
<evidence type="ECO:0000313" key="3">
    <source>
        <dbReference type="Proteomes" id="UP000235081"/>
    </source>
</evidence>